<keyword evidence="4" id="KW-1185">Reference proteome</keyword>
<dbReference type="InterPro" id="IPR055170">
    <property type="entry name" value="GFO_IDH_MocA-like_dom"/>
</dbReference>
<reference evidence="4" key="1">
    <citation type="submission" date="2016-10" db="EMBL/GenBank/DDBJ databases">
        <authorList>
            <person name="Varghese N."/>
            <person name="Submissions S."/>
        </authorList>
    </citation>
    <scope>NUCLEOTIDE SEQUENCE [LARGE SCALE GENOMIC DNA]</scope>
    <source>
        <strain evidence="4">CGMCC 1.3566</strain>
    </source>
</reference>
<name>A0A1I0GQJ7_9BACI</name>
<evidence type="ECO:0000259" key="1">
    <source>
        <dbReference type="Pfam" id="PF01408"/>
    </source>
</evidence>
<evidence type="ECO:0000259" key="2">
    <source>
        <dbReference type="Pfam" id="PF22725"/>
    </source>
</evidence>
<dbReference type="InterPro" id="IPR000683">
    <property type="entry name" value="Gfo/Idh/MocA-like_OxRdtase_N"/>
</dbReference>
<dbReference type="Gene3D" id="3.30.360.10">
    <property type="entry name" value="Dihydrodipicolinate Reductase, domain 2"/>
    <property type="match status" value="1"/>
</dbReference>
<dbReference type="OrthoDB" id="9815825at2"/>
<dbReference type="EMBL" id="FOHJ01000007">
    <property type="protein sequence ID" value="SET73593.1"/>
    <property type="molecule type" value="Genomic_DNA"/>
</dbReference>
<dbReference type="InterPro" id="IPR036291">
    <property type="entry name" value="NAD(P)-bd_dom_sf"/>
</dbReference>
<dbReference type="Pfam" id="PF22725">
    <property type="entry name" value="GFO_IDH_MocA_C3"/>
    <property type="match status" value="1"/>
</dbReference>
<gene>
    <name evidence="3" type="ORF">SAMN05421676_107127</name>
</gene>
<evidence type="ECO:0000313" key="4">
    <source>
        <dbReference type="Proteomes" id="UP000199095"/>
    </source>
</evidence>
<dbReference type="SUPFAM" id="SSF55347">
    <property type="entry name" value="Glyceraldehyde-3-phosphate dehydrogenase-like, C-terminal domain"/>
    <property type="match status" value="1"/>
</dbReference>
<dbReference type="Pfam" id="PF01408">
    <property type="entry name" value="GFO_IDH_MocA"/>
    <property type="match status" value="1"/>
</dbReference>
<dbReference type="PANTHER" id="PTHR43054:SF1">
    <property type="entry name" value="SCYLLO-INOSITOL 2-DEHYDROGENASE (NADP(+)) IOLU"/>
    <property type="match status" value="1"/>
</dbReference>
<dbReference type="Proteomes" id="UP000199095">
    <property type="component" value="Unassembled WGS sequence"/>
</dbReference>
<feature type="domain" description="Gfo/Idh/MocA-like oxidoreductase N-terminal" evidence="1">
    <location>
        <begin position="2"/>
        <end position="119"/>
    </location>
</feature>
<protein>
    <submittedName>
        <fullName evidence="3">Predicted dehydrogenase</fullName>
    </submittedName>
</protein>
<dbReference type="STRING" id="237682.SAMN05421676_107127"/>
<feature type="domain" description="GFO/IDH/MocA-like oxidoreductase" evidence="2">
    <location>
        <begin position="138"/>
        <end position="247"/>
    </location>
</feature>
<sequence length="328" mass="37168">MVRFGIIGTNWITERFLDAASQVDDFQLTAVFSRTEERAQEFASKYNAPYTFTNITEMAESDELDAVYIASPNSLHKEYAVQLMNGKKHVLCEKPMASNVKEVEEMITAAQSNHVLLMEALKTSFLPNFKVIQKNLHRIGKVRRYVANYCQYSSRYDGYKEGKILNAFKPEFSNGSIMDIGVYGLYPMVVLFGEPKEVKANGMMLDSGVDGEGTVLATYEDMEGIVMHSKITNSQLPSEIQGEEGSLLLDPIHKPDRILFRDHKGTEEDLSVPQNQNSMYDEIYEFIQLINHKQTESAINSFQNSKIVAQIMEEARKQIGITFPADKK</sequence>
<dbReference type="Gene3D" id="3.40.50.720">
    <property type="entry name" value="NAD(P)-binding Rossmann-like Domain"/>
    <property type="match status" value="1"/>
</dbReference>
<evidence type="ECO:0000313" key="3">
    <source>
        <dbReference type="EMBL" id="SET73593.1"/>
    </source>
</evidence>
<dbReference type="AlphaFoldDB" id="A0A1I0GQJ7"/>
<dbReference type="PANTHER" id="PTHR43054">
    <property type="match status" value="1"/>
</dbReference>
<dbReference type="RefSeq" id="WP_093135769.1">
    <property type="nucleotide sequence ID" value="NZ_FOHJ01000007.1"/>
</dbReference>
<dbReference type="GO" id="GO:0000166">
    <property type="term" value="F:nucleotide binding"/>
    <property type="evidence" value="ECO:0007669"/>
    <property type="project" value="InterPro"/>
</dbReference>
<accession>A0A1I0GQJ7</accession>
<organism evidence="3 4">
    <name type="scientific">Salinibacillus kushneri</name>
    <dbReference type="NCBI Taxonomy" id="237682"/>
    <lineage>
        <taxon>Bacteria</taxon>
        <taxon>Bacillati</taxon>
        <taxon>Bacillota</taxon>
        <taxon>Bacilli</taxon>
        <taxon>Bacillales</taxon>
        <taxon>Bacillaceae</taxon>
        <taxon>Salinibacillus</taxon>
    </lineage>
</organism>
<proteinExistence type="predicted"/>
<dbReference type="SUPFAM" id="SSF51735">
    <property type="entry name" value="NAD(P)-binding Rossmann-fold domains"/>
    <property type="match status" value="1"/>
</dbReference>